<dbReference type="EC" id="2.7.8.7" evidence="8"/>
<name>A0ABR6TIQ4_9FIRM</name>
<comment type="similarity">
    <text evidence="8">Belongs to the P-Pant transferase superfamily. AcpS family.</text>
</comment>
<comment type="caution">
    <text evidence="10">The sequence shown here is derived from an EMBL/GenBank/DDBJ whole genome shotgun (WGS) entry which is preliminary data.</text>
</comment>
<gene>
    <name evidence="8" type="primary">acpS</name>
    <name evidence="10" type="ORF">HLB29_01140</name>
</gene>
<feature type="domain" description="4'-phosphopantetheinyl transferase" evidence="9">
    <location>
        <begin position="7"/>
        <end position="121"/>
    </location>
</feature>
<comment type="subcellular location">
    <subcellularLocation>
        <location evidence="8">Cytoplasm</location>
    </subcellularLocation>
</comment>
<keyword evidence="4 8" id="KW-0276">Fatty acid metabolism</keyword>
<keyword evidence="7 8" id="KW-0275">Fatty acid biosynthesis</keyword>
<evidence type="ECO:0000256" key="5">
    <source>
        <dbReference type="ARBA" id="ARBA00022842"/>
    </source>
</evidence>
<dbReference type="EMBL" id="JABGBW010000001">
    <property type="protein sequence ID" value="MBC2575287.1"/>
    <property type="molecule type" value="Genomic_DNA"/>
</dbReference>
<dbReference type="Proteomes" id="UP000713904">
    <property type="component" value="Unassembled WGS sequence"/>
</dbReference>
<evidence type="ECO:0000313" key="10">
    <source>
        <dbReference type="EMBL" id="MBC2575287.1"/>
    </source>
</evidence>
<keyword evidence="5 8" id="KW-0460">Magnesium</keyword>
<proteinExistence type="inferred from homology"/>
<comment type="catalytic activity">
    <reaction evidence="8">
        <text>apo-[ACP] + CoA = holo-[ACP] + adenosine 3',5'-bisphosphate + H(+)</text>
        <dbReference type="Rhea" id="RHEA:12068"/>
        <dbReference type="Rhea" id="RHEA-COMP:9685"/>
        <dbReference type="Rhea" id="RHEA-COMP:9690"/>
        <dbReference type="ChEBI" id="CHEBI:15378"/>
        <dbReference type="ChEBI" id="CHEBI:29999"/>
        <dbReference type="ChEBI" id="CHEBI:57287"/>
        <dbReference type="ChEBI" id="CHEBI:58343"/>
        <dbReference type="ChEBI" id="CHEBI:64479"/>
        <dbReference type="EC" id="2.7.8.7"/>
    </reaction>
</comment>
<evidence type="ECO:0000313" key="11">
    <source>
        <dbReference type="Proteomes" id="UP000713904"/>
    </source>
</evidence>
<evidence type="ECO:0000256" key="3">
    <source>
        <dbReference type="ARBA" id="ARBA00022723"/>
    </source>
</evidence>
<comment type="cofactor">
    <cofactor evidence="8">
        <name>Mg(2+)</name>
        <dbReference type="ChEBI" id="CHEBI:18420"/>
    </cofactor>
</comment>
<comment type="function">
    <text evidence="8">Transfers the 4'-phosphopantetheine moiety from coenzyme A to a Ser of acyl-carrier-protein.</text>
</comment>
<organism evidence="10 11">
    <name type="scientific">Peptostreptococcus canis</name>
    <dbReference type="NCBI Taxonomy" id="1159213"/>
    <lineage>
        <taxon>Bacteria</taxon>
        <taxon>Bacillati</taxon>
        <taxon>Bacillota</taxon>
        <taxon>Clostridia</taxon>
        <taxon>Peptostreptococcales</taxon>
        <taxon>Peptostreptococcaceae</taxon>
        <taxon>Peptostreptococcus</taxon>
    </lineage>
</organism>
<keyword evidence="2 8" id="KW-0808">Transferase</keyword>
<evidence type="ECO:0000256" key="1">
    <source>
        <dbReference type="ARBA" id="ARBA00022516"/>
    </source>
</evidence>
<reference evidence="10 11" key="1">
    <citation type="submission" date="2020-05" db="EMBL/GenBank/DDBJ databases">
        <title>Draft genome of xy-202 and genomic insight in genome of the genus Peptostreptococcus.</title>
        <authorList>
            <person name="Zhang Z."/>
        </authorList>
    </citation>
    <scope>NUCLEOTIDE SEQUENCE [LARGE SCALE GENOMIC DNA]</scope>
    <source>
        <strain evidence="10 11">DSM 27025</strain>
    </source>
</reference>
<keyword evidence="3 8" id="KW-0479">Metal-binding</keyword>
<accession>A0ABR6TIQ4</accession>
<evidence type="ECO:0000256" key="8">
    <source>
        <dbReference type="HAMAP-Rule" id="MF_00101"/>
    </source>
</evidence>
<keyword evidence="11" id="KW-1185">Reference proteome</keyword>
<dbReference type="InterPro" id="IPR008278">
    <property type="entry name" value="4-PPantetheinyl_Trfase_dom"/>
</dbReference>
<sequence length="126" mass="14031">MSMEIYGIGTDIIEIDRIKQSLNRNLKLLDKLFSKNELEELKKKNYKSESIAGNFAAKEAVVKSVGTGLRGFNVKDIEILRDNLNKPVVVASGNFKIFLDENNIKDIKVSISHSKSYATATAIAIK</sequence>
<dbReference type="Pfam" id="PF01648">
    <property type="entry name" value="ACPS"/>
    <property type="match status" value="1"/>
</dbReference>
<evidence type="ECO:0000259" key="9">
    <source>
        <dbReference type="Pfam" id="PF01648"/>
    </source>
</evidence>
<dbReference type="SUPFAM" id="SSF56214">
    <property type="entry name" value="4'-phosphopantetheinyl transferase"/>
    <property type="match status" value="1"/>
</dbReference>
<keyword evidence="1 8" id="KW-0444">Lipid biosynthesis</keyword>
<evidence type="ECO:0000256" key="7">
    <source>
        <dbReference type="ARBA" id="ARBA00023160"/>
    </source>
</evidence>
<dbReference type="GO" id="GO:0008897">
    <property type="term" value="F:holo-[acyl-carrier-protein] synthase activity"/>
    <property type="evidence" value="ECO:0007669"/>
    <property type="project" value="UniProtKB-EC"/>
</dbReference>
<evidence type="ECO:0000256" key="6">
    <source>
        <dbReference type="ARBA" id="ARBA00023098"/>
    </source>
</evidence>
<evidence type="ECO:0000256" key="2">
    <source>
        <dbReference type="ARBA" id="ARBA00022679"/>
    </source>
</evidence>
<dbReference type="InterPro" id="IPR002582">
    <property type="entry name" value="ACPS"/>
</dbReference>
<dbReference type="Gene3D" id="3.90.470.20">
    <property type="entry name" value="4'-phosphopantetheinyl transferase domain"/>
    <property type="match status" value="1"/>
</dbReference>
<protein>
    <recommendedName>
        <fullName evidence="8">Holo-[acyl-carrier-protein] synthase</fullName>
        <shortName evidence="8">Holo-ACP synthase</shortName>
        <ecNumber evidence="8">2.7.8.7</ecNumber>
    </recommendedName>
    <alternativeName>
        <fullName evidence="8">4'-phosphopantetheinyl transferase AcpS</fullName>
    </alternativeName>
</protein>
<dbReference type="InterPro" id="IPR037143">
    <property type="entry name" value="4-PPantetheinyl_Trfase_dom_sf"/>
</dbReference>
<dbReference type="InterPro" id="IPR004568">
    <property type="entry name" value="Ppantetheine-prot_Trfase_dom"/>
</dbReference>
<feature type="binding site" evidence="8">
    <location>
        <position position="11"/>
    </location>
    <ligand>
        <name>Mg(2+)</name>
        <dbReference type="ChEBI" id="CHEBI:18420"/>
    </ligand>
</feature>
<feature type="binding site" evidence="8">
    <location>
        <position position="59"/>
    </location>
    <ligand>
        <name>Mg(2+)</name>
        <dbReference type="ChEBI" id="CHEBI:18420"/>
    </ligand>
</feature>
<dbReference type="NCBIfam" id="TIGR00556">
    <property type="entry name" value="pantethn_trn"/>
    <property type="match status" value="1"/>
</dbReference>
<keyword evidence="6 8" id="KW-0443">Lipid metabolism</keyword>
<dbReference type="NCBIfam" id="TIGR00516">
    <property type="entry name" value="acpS"/>
    <property type="match status" value="1"/>
</dbReference>
<evidence type="ECO:0000256" key="4">
    <source>
        <dbReference type="ARBA" id="ARBA00022832"/>
    </source>
</evidence>
<keyword evidence="8" id="KW-0963">Cytoplasm</keyword>
<dbReference type="HAMAP" id="MF_00101">
    <property type="entry name" value="AcpS"/>
    <property type="match status" value="1"/>
</dbReference>